<dbReference type="Pfam" id="PF01713">
    <property type="entry name" value="Smr"/>
    <property type="match status" value="1"/>
</dbReference>
<comment type="caution">
    <text evidence="3">The sequence shown here is derived from an EMBL/GenBank/DDBJ whole genome shotgun (WGS) entry which is preliminary data.</text>
</comment>
<evidence type="ECO:0000256" key="1">
    <source>
        <dbReference type="SAM" id="MobiDB-lite"/>
    </source>
</evidence>
<dbReference type="InterPro" id="IPR002625">
    <property type="entry name" value="Smr_dom"/>
</dbReference>
<dbReference type="RefSeq" id="WP_243065591.1">
    <property type="nucleotide sequence ID" value="NZ_JAIVFK010000007.1"/>
</dbReference>
<keyword evidence="4" id="KW-1185">Reference proteome</keyword>
<accession>A0ABS9Z1K3</accession>
<organism evidence="3 4">
    <name type="scientific">Candidatus Rhodoblastus alkanivorans</name>
    <dbReference type="NCBI Taxonomy" id="2954117"/>
    <lineage>
        <taxon>Bacteria</taxon>
        <taxon>Pseudomonadati</taxon>
        <taxon>Pseudomonadota</taxon>
        <taxon>Alphaproteobacteria</taxon>
        <taxon>Hyphomicrobiales</taxon>
        <taxon>Rhodoblastaceae</taxon>
        <taxon>Rhodoblastus</taxon>
    </lineage>
</organism>
<dbReference type="InterPro" id="IPR036063">
    <property type="entry name" value="Smr_dom_sf"/>
</dbReference>
<name>A0ABS9Z1K3_9HYPH</name>
<gene>
    <name evidence="3" type="ORF">K2U94_01895</name>
</gene>
<feature type="domain" description="Smr" evidence="2">
    <location>
        <begin position="102"/>
        <end position="191"/>
    </location>
</feature>
<dbReference type="PANTHER" id="PTHR35562">
    <property type="entry name" value="DNA ENDONUCLEASE SMRA-RELATED"/>
    <property type="match status" value="1"/>
</dbReference>
<protein>
    <submittedName>
        <fullName evidence="3">Smr/MutS family protein</fullName>
    </submittedName>
</protein>
<feature type="compositionally biased region" description="Basic and acidic residues" evidence="1">
    <location>
        <begin position="30"/>
        <end position="40"/>
    </location>
</feature>
<dbReference type="SUPFAM" id="SSF160443">
    <property type="entry name" value="SMR domain-like"/>
    <property type="match status" value="1"/>
</dbReference>
<sequence length="196" mass="20901">MKGGGETKRAARARLLTREELALWRHATADVKPHDAKRVPAPDVPALAPSAPGKASAPVLLPPGPPPAETAKRSSALPPLAPLEKRLKRRLGSGKTQVDDVLDLHGMTQAQAHRALNNFLWRSAENGAKLILVITGKGSSAAEGAGVTERGVLRRNAPHWLRAPEMRAIVLSVEEAARPHGGAGALYVRLRRRVPS</sequence>
<reference evidence="3" key="1">
    <citation type="journal article" date="2022" name="ISME J.">
        <title>Identification of active gaseous-alkane degraders at natural gas seeps.</title>
        <authorList>
            <person name="Farhan Ul Haque M."/>
            <person name="Hernandez M."/>
            <person name="Crombie A.T."/>
            <person name="Murrell J.C."/>
        </authorList>
    </citation>
    <scope>NUCLEOTIDE SEQUENCE</scope>
    <source>
        <strain evidence="3">PC2</strain>
    </source>
</reference>
<dbReference type="Proteomes" id="UP001139104">
    <property type="component" value="Unassembled WGS sequence"/>
</dbReference>
<dbReference type="PANTHER" id="PTHR35562:SF2">
    <property type="entry name" value="DNA ENDONUCLEASE SMRA-RELATED"/>
    <property type="match status" value="1"/>
</dbReference>
<proteinExistence type="predicted"/>
<dbReference type="PROSITE" id="PS50828">
    <property type="entry name" value="SMR"/>
    <property type="match status" value="1"/>
</dbReference>
<feature type="region of interest" description="Disordered" evidence="1">
    <location>
        <begin position="30"/>
        <end position="79"/>
    </location>
</feature>
<evidence type="ECO:0000259" key="2">
    <source>
        <dbReference type="PROSITE" id="PS50828"/>
    </source>
</evidence>
<evidence type="ECO:0000313" key="4">
    <source>
        <dbReference type="Proteomes" id="UP001139104"/>
    </source>
</evidence>
<evidence type="ECO:0000313" key="3">
    <source>
        <dbReference type="EMBL" id="MCI4681534.1"/>
    </source>
</evidence>
<dbReference type="EMBL" id="JAIVFP010000001">
    <property type="protein sequence ID" value="MCI4681534.1"/>
    <property type="molecule type" value="Genomic_DNA"/>
</dbReference>
<dbReference type="Gene3D" id="3.30.1370.110">
    <property type="match status" value="1"/>
</dbReference>